<keyword evidence="1" id="KW-1133">Transmembrane helix</keyword>
<proteinExistence type="predicted"/>
<keyword evidence="1" id="KW-0812">Transmembrane</keyword>
<protein>
    <submittedName>
        <fullName evidence="2">Uncharacterized protein</fullName>
    </submittedName>
</protein>
<sequence length="170" mass="20300">MIEAIENNKTIPKELKGIKLDYFNSIERGINNCIINIKLTNQDSEIIKFKNQESRDEIFNSLTKQFKVKESISLEIKYKYKKRLLINLLMIISISLALFFYWPTLIPESIYYKTPYLKSFYQLIRKFLVNFDRPGILALSILAITYQIIIFRRHLKRNSKIERIIIKSRT</sequence>
<name>A0A937AHY4_9BACT</name>
<keyword evidence="1" id="KW-0472">Membrane</keyword>
<gene>
    <name evidence="2" type="ORF">JKP34_14745</name>
</gene>
<evidence type="ECO:0000256" key="1">
    <source>
        <dbReference type="SAM" id="Phobius"/>
    </source>
</evidence>
<dbReference type="AlphaFoldDB" id="A0A937AHY4"/>
<reference evidence="2" key="1">
    <citation type="submission" date="2021-01" db="EMBL/GenBank/DDBJ databases">
        <title>Marivirga sp. nov., isolated from intertidal surface sediments.</title>
        <authorList>
            <person name="Zhang M."/>
        </authorList>
    </citation>
    <scope>NUCLEOTIDE SEQUENCE</scope>
    <source>
        <strain evidence="2">SM1354</strain>
    </source>
</reference>
<feature type="transmembrane region" description="Helical" evidence="1">
    <location>
        <begin position="84"/>
        <end position="102"/>
    </location>
</feature>
<dbReference type="RefSeq" id="WP_201923178.1">
    <property type="nucleotide sequence ID" value="NZ_JAERQG010000004.1"/>
</dbReference>
<feature type="transmembrane region" description="Helical" evidence="1">
    <location>
        <begin position="135"/>
        <end position="151"/>
    </location>
</feature>
<evidence type="ECO:0000313" key="2">
    <source>
        <dbReference type="EMBL" id="MBL0766523.1"/>
    </source>
</evidence>
<dbReference type="Proteomes" id="UP000642920">
    <property type="component" value="Unassembled WGS sequence"/>
</dbReference>
<dbReference type="EMBL" id="JAERQG010000004">
    <property type="protein sequence ID" value="MBL0766523.1"/>
    <property type="molecule type" value="Genomic_DNA"/>
</dbReference>
<organism evidence="2 3">
    <name type="scientific">Marivirga atlantica</name>
    <dbReference type="NCBI Taxonomy" id="1548457"/>
    <lineage>
        <taxon>Bacteria</taxon>
        <taxon>Pseudomonadati</taxon>
        <taxon>Bacteroidota</taxon>
        <taxon>Cytophagia</taxon>
        <taxon>Cytophagales</taxon>
        <taxon>Marivirgaceae</taxon>
        <taxon>Marivirga</taxon>
    </lineage>
</organism>
<accession>A0A937AHY4</accession>
<keyword evidence="3" id="KW-1185">Reference proteome</keyword>
<evidence type="ECO:0000313" key="3">
    <source>
        <dbReference type="Proteomes" id="UP000642920"/>
    </source>
</evidence>
<comment type="caution">
    <text evidence="2">The sequence shown here is derived from an EMBL/GenBank/DDBJ whole genome shotgun (WGS) entry which is preliminary data.</text>
</comment>